<organism evidence="2 3">
    <name type="scientific">Halorubrum kocurii JCM 14978</name>
    <dbReference type="NCBI Taxonomy" id="1230456"/>
    <lineage>
        <taxon>Archaea</taxon>
        <taxon>Methanobacteriati</taxon>
        <taxon>Methanobacteriota</taxon>
        <taxon>Stenosarchaea group</taxon>
        <taxon>Halobacteria</taxon>
        <taxon>Halobacteriales</taxon>
        <taxon>Haloferacaceae</taxon>
        <taxon>Halorubrum</taxon>
    </lineage>
</organism>
<dbReference type="RefSeq" id="WP_008848250.1">
    <property type="nucleotide sequence ID" value="NZ_AOJH01000049.1"/>
</dbReference>
<name>M0P468_9EURY</name>
<sequence>MSADSVDDLCWNIVTAVAEERGIEPRHVDDRLYDVIDPHALGRLARQSEGSSDISLSVSFRMADCYVTVTDGGKVRANHPE</sequence>
<dbReference type="OrthoDB" id="271604at2157"/>
<comment type="caution">
    <text evidence="2">The sequence shown here is derived from an EMBL/GenBank/DDBJ whole genome shotgun (WGS) entry which is preliminary data.</text>
</comment>
<accession>M0P468</accession>
<keyword evidence="3" id="KW-1185">Reference proteome</keyword>
<proteinExistence type="predicted"/>
<evidence type="ECO:0000313" key="2">
    <source>
        <dbReference type="EMBL" id="EMA64932.1"/>
    </source>
</evidence>
<dbReference type="Pfam" id="PF18545">
    <property type="entry name" value="HalOD1"/>
    <property type="match status" value="1"/>
</dbReference>
<evidence type="ECO:0000313" key="3">
    <source>
        <dbReference type="Proteomes" id="UP000011546"/>
    </source>
</evidence>
<dbReference type="AlphaFoldDB" id="M0P468"/>
<reference evidence="2 3" key="1">
    <citation type="journal article" date="2014" name="PLoS Genet.">
        <title>Phylogenetically driven sequencing of extremely halophilic archaea reveals strategies for static and dynamic osmo-response.</title>
        <authorList>
            <person name="Becker E.A."/>
            <person name="Seitzer P.M."/>
            <person name="Tritt A."/>
            <person name="Larsen D."/>
            <person name="Krusor M."/>
            <person name="Yao A.I."/>
            <person name="Wu D."/>
            <person name="Madern D."/>
            <person name="Eisen J.A."/>
            <person name="Darling A.E."/>
            <person name="Facciotti M.T."/>
        </authorList>
    </citation>
    <scope>NUCLEOTIDE SEQUENCE [LARGE SCALE GENOMIC DNA]</scope>
    <source>
        <strain evidence="2 3">JCM 14978</strain>
    </source>
</reference>
<dbReference type="InterPro" id="IPR040624">
    <property type="entry name" value="HalOD1"/>
</dbReference>
<protein>
    <recommendedName>
        <fullName evidence="1">Halobacterial output domain-containing protein</fullName>
    </recommendedName>
</protein>
<feature type="domain" description="Halobacterial output" evidence="1">
    <location>
        <begin position="11"/>
        <end position="76"/>
    </location>
</feature>
<dbReference type="PATRIC" id="fig|1230456.3.peg.1494"/>
<gene>
    <name evidence="2" type="ORF">C468_07602</name>
</gene>
<evidence type="ECO:0000259" key="1">
    <source>
        <dbReference type="Pfam" id="PF18545"/>
    </source>
</evidence>
<dbReference type="Proteomes" id="UP000011546">
    <property type="component" value="Unassembled WGS sequence"/>
</dbReference>
<dbReference type="EMBL" id="AOJH01000049">
    <property type="protein sequence ID" value="EMA64932.1"/>
    <property type="molecule type" value="Genomic_DNA"/>
</dbReference>